<evidence type="ECO:0000256" key="3">
    <source>
        <dbReference type="ARBA" id="ARBA00005194"/>
    </source>
</evidence>
<evidence type="ECO:0000256" key="9">
    <source>
        <dbReference type="ARBA" id="ARBA00023268"/>
    </source>
</evidence>
<dbReference type="InterPro" id="IPR029063">
    <property type="entry name" value="SAM-dependent_MTases_sf"/>
</dbReference>
<feature type="domain" description="PKS/mFAS DH" evidence="15">
    <location>
        <begin position="1835"/>
        <end position="2151"/>
    </location>
</feature>
<reference evidence="16" key="2">
    <citation type="journal article" date="2007" name="J. Nat. Prod.">
        <title>Identification of the putative bryostatin polyketide synthase gene cluster from "Candidatus Endobugula sertula", the uncultivated microbial symbiont of the marine bryozoan Bugula neritina.</title>
        <authorList>
            <person name="Sudek S."/>
            <person name="Lopanik N.B."/>
            <person name="Waggoner L.E."/>
            <person name="Hildebrand M."/>
            <person name="Anderson C."/>
            <person name="Liu H."/>
            <person name="Patel A."/>
            <person name="Sherman D.H."/>
            <person name="Haygood M.G."/>
        </authorList>
    </citation>
    <scope>NUCLEOTIDE SEQUENCE</scope>
    <source>
        <strain evidence="16">DEEP</strain>
    </source>
</reference>
<organism evidence="16">
    <name type="scientific">Candidatus Endobugula sertula</name>
    <name type="common">Bugula neritina bacterial symbiont</name>
    <dbReference type="NCBI Taxonomy" id="62101"/>
    <lineage>
        <taxon>Bacteria</taxon>
        <taxon>Pseudomonadati</taxon>
        <taxon>Pseudomonadota</taxon>
        <taxon>Gammaproteobacteria</taxon>
        <taxon>Cellvibrionales</taxon>
        <taxon>Cellvibrionaceae</taxon>
        <taxon>Candidatus Endobugula</taxon>
    </lineage>
</organism>
<comment type="function">
    <text evidence="10">Involved in production of the polyketide antibiotic thailandamide.</text>
</comment>
<dbReference type="UniPathway" id="UPA00094"/>
<dbReference type="InterPro" id="IPR009081">
    <property type="entry name" value="PP-bd_ACP"/>
</dbReference>
<dbReference type="PROSITE" id="PS52019">
    <property type="entry name" value="PKS_MFAS_DH"/>
    <property type="match status" value="1"/>
</dbReference>
<dbReference type="SUPFAM" id="SSF47336">
    <property type="entry name" value="ACP-like"/>
    <property type="match status" value="3"/>
</dbReference>
<dbReference type="InterPro" id="IPR006162">
    <property type="entry name" value="Ppantetheine_attach_site"/>
</dbReference>
<dbReference type="InterPro" id="IPR000182">
    <property type="entry name" value="GNAT_dom"/>
</dbReference>
<gene>
    <name evidence="16" type="primary">bryX</name>
</gene>
<feature type="region of interest" description="C-terminal hotdog fold" evidence="11">
    <location>
        <begin position="1998"/>
        <end position="2151"/>
    </location>
</feature>
<dbReference type="Pfam" id="PF00550">
    <property type="entry name" value="PP-binding"/>
    <property type="match status" value="3"/>
</dbReference>
<dbReference type="PANTHER" id="PTHR43775:SF37">
    <property type="entry name" value="SI:DKEY-61P9.11"/>
    <property type="match status" value="1"/>
</dbReference>
<dbReference type="FunFam" id="3.40.47.10:FF:000019">
    <property type="entry name" value="Polyketide synthase type I"/>
    <property type="match status" value="1"/>
</dbReference>
<feature type="domain" description="Ketosynthase family 3 (KS3)" evidence="14">
    <location>
        <begin position="2338"/>
        <end position="2777"/>
    </location>
</feature>
<dbReference type="InterPro" id="IPR020806">
    <property type="entry name" value="PKS_PP-bd"/>
</dbReference>
<dbReference type="PANTHER" id="PTHR43775">
    <property type="entry name" value="FATTY ACID SYNTHASE"/>
    <property type="match status" value="1"/>
</dbReference>
<dbReference type="InterPro" id="IPR036736">
    <property type="entry name" value="ACP-like_sf"/>
</dbReference>
<dbReference type="InterPro" id="IPR049900">
    <property type="entry name" value="PKS_mFAS_DH"/>
</dbReference>
<dbReference type="GO" id="GO:0005886">
    <property type="term" value="C:plasma membrane"/>
    <property type="evidence" value="ECO:0007669"/>
    <property type="project" value="TreeGrafter"/>
</dbReference>
<feature type="active site" description="Proton donor; for dehydratase activity" evidence="11">
    <location>
        <position position="2059"/>
    </location>
</feature>
<dbReference type="CDD" id="cd00833">
    <property type="entry name" value="PKS"/>
    <property type="match status" value="3"/>
</dbReference>
<evidence type="ECO:0000256" key="1">
    <source>
        <dbReference type="ARBA" id="ARBA00004496"/>
    </source>
</evidence>
<dbReference type="InterPro" id="IPR054514">
    <property type="entry name" value="RhiE-like_linker"/>
</dbReference>
<protein>
    <submittedName>
        <fullName evidence="16">BryX</fullName>
    </submittedName>
</protein>
<dbReference type="Pfam" id="PF14765">
    <property type="entry name" value="PS-DH"/>
    <property type="match status" value="1"/>
</dbReference>
<dbReference type="GO" id="GO:0004315">
    <property type="term" value="F:3-oxoacyl-[acyl-carrier-protein] synthase activity"/>
    <property type="evidence" value="ECO:0007669"/>
    <property type="project" value="InterPro"/>
</dbReference>
<dbReference type="InterPro" id="IPR056394">
    <property type="entry name" value="AprA-like_N"/>
</dbReference>
<dbReference type="InterPro" id="IPR056393">
    <property type="entry name" value="AprA-like_MT2"/>
</dbReference>
<dbReference type="PROSITE" id="PS51186">
    <property type="entry name" value="GNAT"/>
    <property type="match status" value="1"/>
</dbReference>
<dbReference type="SUPFAM" id="SSF53901">
    <property type="entry name" value="Thiolase-like"/>
    <property type="match status" value="3"/>
</dbReference>
<dbReference type="InterPro" id="IPR013217">
    <property type="entry name" value="Methyltransf_12"/>
</dbReference>
<feature type="region of interest" description="N-terminal hotdog fold" evidence="11">
    <location>
        <begin position="1835"/>
        <end position="1975"/>
    </location>
</feature>
<dbReference type="Gene3D" id="3.10.129.110">
    <property type="entry name" value="Polyketide synthase dehydratase"/>
    <property type="match status" value="1"/>
</dbReference>
<comment type="pathway">
    <text evidence="3">Lipid metabolism; fatty acid biosynthesis.</text>
</comment>
<dbReference type="GO" id="GO:0004312">
    <property type="term" value="F:fatty acid synthase activity"/>
    <property type="evidence" value="ECO:0007669"/>
    <property type="project" value="TreeGrafter"/>
</dbReference>
<dbReference type="SUPFAM" id="SSF55729">
    <property type="entry name" value="Acyl-CoA N-acyltransferases (Nat)"/>
    <property type="match status" value="1"/>
</dbReference>
<evidence type="ECO:0000259" key="13">
    <source>
        <dbReference type="PROSITE" id="PS51186"/>
    </source>
</evidence>
<dbReference type="PROSITE" id="PS50075">
    <property type="entry name" value="CARRIER"/>
    <property type="match status" value="3"/>
</dbReference>
<dbReference type="InterPro" id="IPR050091">
    <property type="entry name" value="PKS_NRPS_Biosynth_Enz"/>
</dbReference>
<dbReference type="Pfam" id="PF00109">
    <property type="entry name" value="ketoacyl-synt"/>
    <property type="match status" value="3"/>
</dbReference>
<dbReference type="CDD" id="cd02440">
    <property type="entry name" value="AdoMet_MTases"/>
    <property type="match status" value="1"/>
</dbReference>
<accession>A2CLL3</accession>
<sequence>MLEVINRYCHGYVFVPVVLALEEKGFFDLFTRNRYLTFEKIKTELNANSGHLQVALRMLQSVSWISCDDKGYVLTDAADERNKISSDFIELFNFSMSRYLENMERHGLKKWIDQSGDNWGISNPVLTDFLDGVLIIPLLLELKENGYFDALKNVNSLNKKLFLGDIEQSVRNEIITLFKQKNWLQEDEETFYFTKSGQFITQRIFITAIIASYKPMLSRITELMFGNARSIFKKGLHGEESHVDRTLNVIGSGFQHQKYFADIEALVIQLFNDTFYDQQPKYIADMGCGDGTLLKNIYNIIKEKSARGNVLNHYPVVLIGIDYNEAALQETNNTLAGVDTRHYVLKGDIGDPEGMISDLYDLGIKDPENILHVRSFLDHDRPYIAPTEVMNIEARSKIFDQGVYVDSEGQAISPVVMIQSLVEHFKRWSCVKTKHGLLILEVHSLNPEVVNQYLDESESLHFDAYHGFSSQYLVSAEDFLICAAEAGLFSKPDVSQNYPRNLPFTRITLNFFEKKPYQIRHPNENDLSALMDLEKICRPNNQCLCIDDLRQRIDEYPKGQCVLELNNTIVAVIYSQKCINRVLGTAAGVWQHNARGQCIHYLYINVLPKIKKEYAIQLLQFISIYHGVHNDVEDVIGIDECYQCLNEKTIQAGSFMESESVDVLYSRVEKHIAKYPIDIGVNALDAEQEMGLFGAKWLLSIFQSQGVMKKSGEYYQKDQLRLMLNIIPKYYRLFECLLLIFEKRKLISIQKNTVQTLSNIDEFALNDPLVEFASFKRTFSSQYASLMPFLRLMASCLSRYLEILTGKIQAHDIIFPEGGMNLFEGIFKGYQLSDYFNHILAELIYERANALSVGNMNKTIRILEIGAGTGGATEFVLNRASPLSNVIEFYYTDISSSFLRYGESRFSDKYPWLQYKVLDIESNLDAQGFYPDSFDIVYASNVLHDTKYIQYTLSQVSHMLTQNGLLMLNEFTRMKDLLLFTGGLLDGLWLYEDPTNRLDNVCLLNVDQWRSILFKSGFKNVKDFVLPFEKLNIEQSQSIIVSEWINEDLSSNVENVVKNNHCLEIQNHSDPITVENKIVTIKDNTSLHDSIEKIFYKILGDKRKLGFSPKRPLMELGLDSIELLELRSLLGKHFSIKLEPTFLFQYETMAAVIEYFRSLSVSSDMIQDKPDIIDKVPITEEIMTGGTSRVRTGQSNQNEPIAIIGMSCLFPGEVTTVDEFWELLIQERHAIQPLPKGRWQWPEGVDPSGAQLGIDQGGFLDGIDTFDADFFRISRKEAELMDPQQRKLLELSWQVIEHAGYKPSVFSGQEIGIYVGACHGNYRELLTKSDQSLKTTEGYLMTGSMLSFLPNRISYFYNFKGPSVAIDTACSSVLVAIDQAVYAIQSGRCDQALVGGINLMSTPSDTVSYYQAGMLSKSGKCKTFDATADGYVRGEGGAMLFLKSLSQAEYDKDCIYGVIKGVGVNHGGQASSLTVPKPDSQAALLKSVYLKANVHPDTISYIETHGTATPLGDSVEVNALKQAFGSFYPDMAQKKLNSRYCGLGSVKTNIGHLEAASGIAGIIKILLSMRYRRIPASLNYTQLNPNIELSDSPFYIVNKSRDWPVLQDSRGGEIPRRAGVNVYGGGGVNAHVVLEEYVTSPDMNNVNIPNATLPDQKKTELIILSAMNEETLKHIAKNLKSYLSKTARLEKHDLADIAYTLQVGREAMKARAIFLVDNNSELIEKLEDFVVGKKVIKNHYAGYVSAENELIALFDSAEDKQKTIKTWMLDGQFEKLARLWVKGLPVDWSLLHDNPRPNRIALPCYPFAKETYWIPAHAETIIPHRDNANVVNKINPLLHTNISDFTQQCFVSTFTGYEVFFKDHVIQGKRILPGVAYLEMARAAIEQSVGPLYKYKSYIQLQHIAWATPFFIQKKTDVYIHLFINSSDPSERVGNNLIQYEIYTKALDNEHNENLSAATRVIHHHGVALLRNGDDDTEDVNITELTAEIMLSERDNEYHYLDTKKCYALFKNMCIDYSSCDKGIQDIYANNHQVLARLVIPASVLHTQDQFIMPPSLMDSALQAHIGLESHAWTSDSVNLSLYVPFAVDTIDVIAACTANMWVWIRYCLPQEQNINKPFKKLNMDLCDDKGKVCIKIRGLSLKRITGYYPHWQEQTLPGQRQRQIEKEIAVSSTHLEGDQLPSKVSSVNETELEERVFQYFKTLISSTLKRPRHRIQLDEALENYGIDSLLSIEMIIELEKVFGSLPKTLFFEYQTIRELGHYFFQTYTEQWCELFRMDNEPNIIDDRRTIEETKTSLTKASTGNLSKHITQRNPYQSRFIAPPVGVNTQQSASVSTVLDVAIIGLSGRYPQAENMEKYWQNLCQGKDCITEIPKARWDWRDYYTGDPDHPGRHHSKWGGFIEDIEQFDALFFNISPREAERIDPQERLFLETSWTALEDAGYCRDSLDKSPLPRQVGVYVGVMYSEYQLLGFEQNLQGNPISSSISHASIANRVSYVLNVSGPSMAVDTMCSSSLTALHLACQDLTLGHTDMGIAGGVNISIHPDKYQLISDKRLVSSSAHCKSFGNGGDGYIPSEGVGAIILKRLADAERDGDHIYGVIKGSAINHGGKTNGYSVPNPDKQQRVISEALQRAQIAPHQVSYVEAHGAGSRLGDPIEITALSKAFNNVSAQFNVKSAANQSCFIGSVKSNIGNCESAAGTASISKVLLQMKHGQIVPSLHSKELNPNIDFSATPFVVNQELRDWQRPLIDGKTVPRVAGVFSFGAGGSNAYVVIEEYIAKIPTNNTRESINHRSIIPLSARTAEQLRQIASRLLAFIEKNKQDSVVTPLIDIAYTLQVGREAMDERLGFIVSSTDELVEELRRYLPTHDDMEELYRGQVNRYEDTFLTMAADEDLSEAIHHWIKKRKLSKLMQYWIKGLVINWDKLYEGLPKDDSPRRISLPTYPFARQYCWIVKDRSTHTHCDVMTSTKAISSKQLPLGKNKEILKNNDSFVGQDDVAETTLMVDMIRHSLRDTLADELYVNAEQLKDDMPFVDMGLDSIVGVTWIRKLSQKYHVSIDATKVYQYSSLRKMANYVLAEINRLGTAHLFSKQGMTSSPQQKYDISQQEAHTFTSSPSVSYIKPSLECVHQSSSIKKVAIDSDKRNHNGREDGYRIMSATQNDITELLQLENVCLPQHLVCTRSMLVARIKLYPEGQILIKKQKKIIAALCSQRLDRKTLLYHAKCHQLLSLHHKNGAVLHIVSINILPEFRGQELERKLLNALLYQKHFMDGIQYLTRIISCENYHDHTIELKDYLQQVAHNDWYKEPVLNFHHSHGGRVVGLIRNYQVLNRNSQGYGVLIEHTINSFSQSIRESFPATKDFEKTSQYQPLSKRIRSLMRLYPEIVPLSIEGSGCNTFWIHGGSGEVGVYMDIAKHLQTSDFKMIGIQARGFLMPNAPPLNNLVEMARYYSKMIVSVDPIGPYHIIGFSMGGAITYEVGRQLQLAGKTVNTLVMVEPPVCNDNQYADLFNVSKCENFLANANFLLLVTLYLDRDFSEKLNTGEINWDTYMIVEEDVLDIADDELVSYLVQLCLKKGIKQSAEALEFKLRSISDIHLANLQAIQDYRPKTLPYPDKTSIVLMRTESAKATSDAIWNPEYLKNIQRVWGSMMPFFQYWDSLIPNLKTIIIGGNNHVDMLNDKKSLNKFLQQLRQLYNKHKSNNESCDYFHEKNNGILIDRSHTESNIAIIGISGCFPDAKNVNEFWENLKNARHSVKEIPYNRSWDIDNYFDTSSQTHAQEYVKQGAFLENIDLFDPLFFNISPVEAELMDPTERFFLQESWKAIEDAGYDASNLSGKRWGVFACAKGDYHAIIHKQDKTRIMTTDSMPPARFAYLLNLLGPAVHVDTACSSSLAAIAYACDSLILRNCDVAIAGGGNINSTPSLLISSSQLGLLSKDGRCYAFDQRANGTVLGEAVASIILKPLQQAIDDGDQVYGLIKGWGMNQDGKTNGITAPSVKSQIQLETDVYQKFMINPEHITMVEAHGTGTKLGDPIEVQALTEAFQKYTQKTGYCALGSLKSNIGHTFSAAGVASVIKVLLSFKHSQIPPSINFKTINSHIPIDKTPFFVNSHLNPWPYRADQSRCAAVSAFGATGTNVHLVIEEYISKSSTLNTSRLIDDKPLPVIIPLSAKDPDRLKEVAQRLLEFIREHSTAEVGGEKGLHTDNVDATELQNKLDLQSVAYTLQVGRQAMTERLGFIVSSFKELEKKLDEFMYDKKNIKGMYTGKIKDNEETITLFSRDKEMIEVVKLWMRKKKFSKILNLWVKGLTLDWKQLYGKEHPARISLPCYPFAKERYWLDTDKLVDGSYLNPRQEGINTDSDKFDEKLYESLLDNLFSKTMTPDEAIKLMEEEVS</sequence>
<dbReference type="SUPFAM" id="SSF53335">
    <property type="entry name" value="S-adenosyl-L-methionine-dependent methyltransferases"/>
    <property type="match status" value="2"/>
</dbReference>
<comment type="pathway">
    <text evidence="2">Antibiotic biosynthesis.</text>
</comment>
<feature type="active site" description="Proton acceptor; for dehydratase activity" evidence="11">
    <location>
        <position position="1864"/>
    </location>
</feature>
<dbReference type="Gene3D" id="1.10.1200.10">
    <property type="entry name" value="ACP-like"/>
    <property type="match status" value="3"/>
</dbReference>
<reference evidence="16" key="1">
    <citation type="journal article" date="2004" name="Chem. Biol.">
        <title>bryA: an unusual modular polyketide synthase gene from the uncultivated bacterial symbiont of the marine bryozoan Bugula neritina.</title>
        <authorList>
            <person name="Hildebrand M."/>
            <person name="Waggoner L.E."/>
            <person name="Liu H."/>
            <person name="Sudek S."/>
            <person name="Allen S."/>
            <person name="Anderson C."/>
            <person name="Sherman D.H."/>
            <person name="Haygood M."/>
        </authorList>
    </citation>
    <scope>NUCLEOTIDE SEQUENCE</scope>
    <source>
        <strain evidence="16">DEEP</strain>
    </source>
</reference>
<dbReference type="GO" id="GO:0006633">
    <property type="term" value="P:fatty acid biosynthetic process"/>
    <property type="evidence" value="ECO:0007669"/>
    <property type="project" value="UniProtKB-UniPathway"/>
</dbReference>
<dbReference type="PROSITE" id="PS00012">
    <property type="entry name" value="PHOSPHOPANTETHEINE"/>
    <property type="match status" value="2"/>
</dbReference>
<dbReference type="SMART" id="SM00825">
    <property type="entry name" value="PKS_KS"/>
    <property type="match status" value="3"/>
</dbReference>
<feature type="domain" description="Carrier" evidence="12">
    <location>
        <begin position="2192"/>
        <end position="2268"/>
    </location>
</feature>
<dbReference type="SUPFAM" id="SSF53474">
    <property type="entry name" value="alpha/beta-Hydrolases"/>
    <property type="match status" value="1"/>
</dbReference>
<dbReference type="InterPro" id="IPR042104">
    <property type="entry name" value="PKS_dehydratase_sf"/>
</dbReference>
<dbReference type="Pfam" id="PF21089">
    <property type="entry name" value="PKS_DH_N"/>
    <property type="match status" value="1"/>
</dbReference>
<dbReference type="Pfam" id="PF00975">
    <property type="entry name" value="Thioesterase"/>
    <property type="match status" value="1"/>
</dbReference>
<dbReference type="Pfam" id="PF23526">
    <property type="entry name" value="AprA_N"/>
    <property type="match status" value="1"/>
</dbReference>
<dbReference type="Gene3D" id="1.10.1240.100">
    <property type="match status" value="3"/>
</dbReference>
<evidence type="ECO:0000259" key="15">
    <source>
        <dbReference type="PROSITE" id="PS52019"/>
    </source>
</evidence>
<feature type="domain" description="Carrier" evidence="12">
    <location>
        <begin position="1082"/>
        <end position="1160"/>
    </location>
</feature>
<dbReference type="GO" id="GO:0005737">
    <property type="term" value="C:cytoplasm"/>
    <property type="evidence" value="ECO:0007669"/>
    <property type="project" value="UniProtKB-SubCell"/>
</dbReference>
<dbReference type="Pfam" id="PF08242">
    <property type="entry name" value="Methyltransf_12"/>
    <property type="match status" value="1"/>
</dbReference>
<evidence type="ECO:0000256" key="7">
    <source>
        <dbReference type="ARBA" id="ARBA00022679"/>
    </source>
</evidence>
<keyword evidence="7" id="KW-0808">Transferase</keyword>
<feature type="domain" description="Ketosynthase family 3 (KS3)" evidence="14">
    <location>
        <begin position="3723"/>
        <end position="4143"/>
    </location>
</feature>
<dbReference type="Pfam" id="PF22336">
    <property type="entry name" value="RhiE-like_linker"/>
    <property type="match status" value="3"/>
</dbReference>
<dbReference type="InterPro" id="IPR020841">
    <property type="entry name" value="PKS_Beta-ketoAc_synthase_dom"/>
</dbReference>
<dbReference type="PROSITE" id="PS52004">
    <property type="entry name" value="KS3_2"/>
    <property type="match status" value="3"/>
</dbReference>
<dbReference type="InterPro" id="IPR016181">
    <property type="entry name" value="Acyl_CoA_acyltransferase"/>
</dbReference>
<comment type="subcellular location">
    <subcellularLocation>
        <location evidence="1">Cytoplasm</location>
    </subcellularLocation>
</comment>
<feature type="domain" description="N-acetyltransferase" evidence="13">
    <location>
        <begin position="3154"/>
        <end position="3347"/>
    </location>
</feature>
<evidence type="ECO:0000256" key="5">
    <source>
        <dbReference type="ARBA" id="ARBA00022490"/>
    </source>
</evidence>
<dbReference type="SMART" id="SM01294">
    <property type="entry name" value="PKS_PP_betabranch"/>
    <property type="match status" value="1"/>
</dbReference>
<dbReference type="Gene3D" id="3.40.47.10">
    <property type="match status" value="3"/>
</dbReference>
<dbReference type="InterPro" id="IPR014031">
    <property type="entry name" value="Ketoacyl_synth_C"/>
</dbReference>
<dbReference type="Gene3D" id="3.40.50.1820">
    <property type="entry name" value="alpha/beta hydrolase"/>
    <property type="match status" value="1"/>
</dbReference>
<dbReference type="Pfam" id="PF23525">
    <property type="entry name" value="Methyltransf_36"/>
    <property type="match status" value="1"/>
</dbReference>
<dbReference type="Gene3D" id="3.40.630.30">
    <property type="match status" value="2"/>
</dbReference>
<evidence type="ECO:0000256" key="8">
    <source>
        <dbReference type="ARBA" id="ARBA00022737"/>
    </source>
</evidence>
<feature type="domain" description="Ketosynthase family 3 (KS3)" evidence="14">
    <location>
        <begin position="1198"/>
        <end position="1636"/>
    </location>
</feature>
<evidence type="ECO:0000259" key="14">
    <source>
        <dbReference type="PROSITE" id="PS52004"/>
    </source>
</evidence>
<evidence type="ECO:0000256" key="11">
    <source>
        <dbReference type="PROSITE-ProRule" id="PRU01363"/>
    </source>
</evidence>
<keyword evidence="9" id="KW-0511">Multifunctional enzyme</keyword>
<keyword evidence="5" id="KW-0963">Cytoplasm</keyword>
<dbReference type="Pfam" id="PF02801">
    <property type="entry name" value="Ketoacyl-synt_C"/>
    <property type="match status" value="3"/>
</dbReference>
<dbReference type="Pfam" id="PF23589">
    <property type="entry name" value="WHD_AprA"/>
    <property type="match status" value="1"/>
</dbReference>
<dbReference type="InterPro" id="IPR018201">
    <property type="entry name" value="Ketoacyl_synth_AS"/>
</dbReference>
<evidence type="ECO:0000313" key="16">
    <source>
        <dbReference type="EMBL" id="ABM63529.1"/>
    </source>
</evidence>
<dbReference type="InterPro" id="IPR016039">
    <property type="entry name" value="Thiolase-like"/>
</dbReference>
<dbReference type="Gene3D" id="3.40.50.150">
    <property type="entry name" value="Vaccinia Virus protein VP39"/>
    <property type="match status" value="1"/>
</dbReference>
<evidence type="ECO:0000256" key="10">
    <source>
        <dbReference type="ARBA" id="ARBA00054155"/>
    </source>
</evidence>
<dbReference type="InterPro" id="IPR056395">
    <property type="entry name" value="WH_AprA"/>
</dbReference>
<dbReference type="PROSITE" id="PS00606">
    <property type="entry name" value="KS3_1"/>
    <property type="match status" value="1"/>
</dbReference>
<dbReference type="InterPro" id="IPR014030">
    <property type="entry name" value="Ketoacyl_synth_N"/>
</dbReference>
<feature type="domain" description="Carrier" evidence="12">
    <location>
        <begin position="3000"/>
        <end position="3081"/>
    </location>
</feature>
<dbReference type="InterPro" id="IPR029058">
    <property type="entry name" value="AB_hydrolase_fold"/>
</dbReference>
<name>A2CLL3_9GAMM</name>
<dbReference type="GO" id="GO:0031177">
    <property type="term" value="F:phosphopantetheine binding"/>
    <property type="evidence" value="ECO:0007669"/>
    <property type="project" value="InterPro"/>
</dbReference>
<evidence type="ECO:0000259" key="12">
    <source>
        <dbReference type="PROSITE" id="PS50075"/>
    </source>
</evidence>
<dbReference type="InterPro" id="IPR001031">
    <property type="entry name" value="Thioesterase"/>
</dbReference>
<dbReference type="InterPro" id="IPR049552">
    <property type="entry name" value="PKS_DH_N"/>
</dbReference>
<dbReference type="InterPro" id="IPR049551">
    <property type="entry name" value="PKS_DH_C"/>
</dbReference>
<keyword evidence="8" id="KW-0677">Repeat</keyword>
<dbReference type="SMART" id="SM00823">
    <property type="entry name" value="PKS_PP"/>
    <property type="match status" value="3"/>
</dbReference>
<keyword evidence="4" id="KW-0596">Phosphopantetheine</keyword>
<proteinExistence type="predicted"/>
<keyword evidence="6" id="KW-0597">Phosphoprotein</keyword>
<dbReference type="GO" id="GO:0071770">
    <property type="term" value="P:DIM/DIP cell wall layer assembly"/>
    <property type="evidence" value="ECO:0007669"/>
    <property type="project" value="TreeGrafter"/>
</dbReference>
<evidence type="ECO:0000256" key="2">
    <source>
        <dbReference type="ARBA" id="ARBA00004792"/>
    </source>
</evidence>
<evidence type="ECO:0000256" key="4">
    <source>
        <dbReference type="ARBA" id="ARBA00022450"/>
    </source>
</evidence>
<dbReference type="EMBL" id="DQ889941">
    <property type="protein sequence ID" value="ABM63529.1"/>
    <property type="molecule type" value="Genomic_DNA"/>
</dbReference>
<evidence type="ECO:0000256" key="6">
    <source>
        <dbReference type="ARBA" id="ARBA00022553"/>
    </source>
</evidence>